<keyword evidence="1" id="KW-0812">Transmembrane</keyword>
<dbReference type="RefSeq" id="WP_013526689.1">
    <property type="nucleotide sequence ID" value="NC_014921.1"/>
</dbReference>
<protein>
    <recommendedName>
        <fullName evidence="4">Phage protein</fullName>
    </recommendedName>
</protein>
<reference evidence="2 3" key="1">
    <citation type="journal article" date="2011" name="J. Bacteriol.">
        <title>Genome sequence of the repetitive-sequence-rich Mycoplasma fermentans strain M64.</title>
        <authorList>
            <person name="Shu H.W."/>
            <person name="Liu T.T."/>
            <person name="Chang H.Y."/>
            <person name="Liu Y.M."/>
            <person name="Wu K.M."/>
            <person name="Shu H.Y."/>
            <person name="Tsai S.F."/>
            <person name="Hsiao K.J."/>
            <person name="Hu W.S."/>
            <person name="Ng W.V."/>
        </authorList>
    </citation>
    <scope>NUCLEOTIDE SEQUENCE [LARGE SCALE GENOMIC DNA]</scope>
    <source>
        <strain evidence="2 3">M64</strain>
    </source>
</reference>
<feature type="transmembrane region" description="Helical" evidence="1">
    <location>
        <begin position="42"/>
        <end position="63"/>
    </location>
</feature>
<evidence type="ECO:0000313" key="3">
    <source>
        <dbReference type="Proteomes" id="UP000007473"/>
    </source>
</evidence>
<dbReference type="Proteomes" id="UP000007473">
    <property type="component" value="Chromosome"/>
</dbReference>
<evidence type="ECO:0008006" key="4">
    <source>
        <dbReference type="Google" id="ProtNLM"/>
    </source>
</evidence>
<keyword evidence="1" id="KW-0472">Membrane</keyword>
<accession>A0AB32XAT1</accession>
<proteinExistence type="predicted"/>
<sequence>MDQEIKNEKKKYSFEEKVEAYKKVYKSNLDHLNLRNQMNIKAFGLLFIFMIILLIITVIAYAWQNKAAPSITYTTLLWILICVFSILTILSLYLLILFFIEYSLIKKIGLKKSEQEIEASIRKFVKFGFKKYPKKQMEMLEKF</sequence>
<keyword evidence="1" id="KW-1133">Transmembrane helix</keyword>
<organism evidence="2 3">
    <name type="scientific">Mycoplasmopsis fermentans (strain M64)</name>
    <name type="common">Mycoplasma fermentans</name>
    <dbReference type="NCBI Taxonomy" id="943945"/>
    <lineage>
        <taxon>Bacteria</taxon>
        <taxon>Bacillati</taxon>
        <taxon>Mycoplasmatota</taxon>
        <taxon>Mycoplasmoidales</taxon>
        <taxon>Metamycoplasmataceae</taxon>
        <taxon>Mycoplasmopsis</taxon>
    </lineage>
</organism>
<evidence type="ECO:0000256" key="1">
    <source>
        <dbReference type="SAM" id="Phobius"/>
    </source>
</evidence>
<feature type="transmembrane region" description="Helical" evidence="1">
    <location>
        <begin position="75"/>
        <end position="100"/>
    </location>
</feature>
<gene>
    <name evidence="2" type="ordered locus">MfeM64YM_0156</name>
</gene>
<name>A0AB32XAT1_MYCFM</name>
<dbReference type="AlphaFoldDB" id="A0AB32XAT1"/>
<dbReference type="EMBL" id="CP002458">
    <property type="protein sequence ID" value="ADV34163.1"/>
    <property type="molecule type" value="Genomic_DNA"/>
</dbReference>
<dbReference type="KEGG" id="mfm:MfeM64YM_0156"/>
<evidence type="ECO:0000313" key="2">
    <source>
        <dbReference type="EMBL" id="ADV34163.1"/>
    </source>
</evidence>